<evidence type="ECO:0000256" key="9">
    <source>
        <dbReference type="ARBA" id="ARBA00034045"/>
    </source>
</evidence>
<evidence type="ECO:0000256" key="6">
    <source>
        <dbReference type="ARBA" id="ARBA00022729"/>
    </source>
</evidence>
<keyword evidence="4" id="KW-0719">Serine esterase</keyword>
<gene>
    <name evidence="12" type="ORF">DDE83_001295</name>
</gene>
<proteinExistence type="inferred from homology"/>
<feature type="active site" description="Nucleophile" evidence="10">
    <location>
        <position position="159"/>
    </location>
</feature>
<evidence type="ECO:0000256" key="11">
    <source>
        <dbReference type="PIRSR" id="PIRSR611150-2"/>
    </source>
</evidence>
<dbReference type="GO" id="GO:0016052">
    <property type="term" value="P:carbohydrate catabolic process"/>
    <property type="evidence" value="ECO:0007669"/>
    <property type="project" value="TreeGrafter"/>
</dbReference>
<sequence length="263" mass="28097">MALPHILPKISFVSISNIMMKLFTILALAVTSSATPISLGVSESAAVATRQLIFDRTSLTENEFSQLIGGGCKDVIFVWARGSTEAGNMGSIIGQPLGDELRREYGRDLAIEGVDYAALLSTNYLPGGTDLISEREMRGVLEDINRQCPSAVIVCGGYSTKDDHSQGAAVNHRAIEDLSQSVKDQIAGVVTFGDTQARADNQQIPNFPRTKLQIFCGGVIRDTVCDGNLAGAVLAPHLSYGRDAGEAGRFLIGKINAVRSLRL</sequence>
<feature type="active site" evidence="10">
    <location>
        <position position="222"/>
    </location>
</feature>
<evidence type="ECO:0000256" key="3">
    <source>
        <dbReference type="ARBA" id="ARBA00013095"/>
    </source>
</evidence>
<comment type="caution">
    <text evidence="12">The sequence shown here is derived from an EMBL/GenBank/DDBJ whole genome shotgun (WGS) entry which is preliminary data.</text>
</comment>
<name>A0A364NDU1_STELY</name>
<dbReference type="SMART" id="SM01110">
    <property type="entry name" value="Cutinase"/>
    <property type="match status" value="1"/>
</dbReference>
<keyword evidence="8 11" id="KW-1015">Disulfide bond</keyword>
<dbReference type="PANTHER" id="PTHR48250:SF3">
    <property type="entry name" value="CUTINASE 1-RELATED"/>
    <property type="match status" value="1"/>
</dbReference>
<dbReference type="EC" id="3.1.1.74" evidence="3"/>
<keyword evidence="6" id="KW-0732">Signal</keyword>
<dbReference type="GO" id="GO:0050525">
    <property type="term" value="F:cutinase activity"/>
    <property type="evidence" value="ECO:0007669"/>
    <property type="project" value="UniProtKB-EC"/>
</dbReference>
<evidence type="ECO:0000256" key="10">
    <source>
        <dbReference type="PIRSR" id="PIRSR611150-1"/>
    </source>
</evidence>
<keyword evidence="7 12" id="KW-0378">Hydrolase</keyword>
<dbReference type="Gene3D" id="3.40.50.1820">
    <property type="entry name" value="alpha/beta hydrolase"/>
    <property type="match status" value="1"/>
</dbReference>
<protein>
    <recommendedName>
        <fullName evidence="3">cutinase</fullName>
        <ecNumber evidence="3">3.1.1.74</ecNumber>
    </recommendedName>
</protein>
<evidence type="ECO:0000313" key="13">
    <source>
        <dbReference type="Proteomes" id="UP000249619"/>
    </source>
</evidence>
<feature type="active site" description="Proton donor/acceptor" evidence="10">
    <location>
        <position position="237"/>
    </location>
</feature>
<comment type="similarity">
    <text evidence="2">Belongs to the cutinase family.</text>
</comment>
<dbReference type="SUPFAM" id="SSF53474">
    <property type="entry name" value="alpha/beta-Hydrolases"/>
    <property type="match status" value="1"/>
</dbReference>
<dbReference type="EMBL" id="QGDH01000013">
    <property type="protein sequence ID" value="RAR15261.1"/>
    <property type="molecule type" value="Genomic_DNA"/>
</dbReference>
<dbReference type="Pfam" id="PF01083">
    <property type="entry name" value="Cutinase"/>
    <property type="match status" value="1"/>
</dbReference>
<dbReference type="GO" id="GO:0005576">
    <property type="term" value="C:extracellular region"/>
    <property type="evidence" value="ECO:0007669"/>
    <property type="project" value="UniProtKB-SubCell"/>
</dbReference>
<reference evidence="13" key="1">
    <citation type="submission" date="2018-05" db="EMBL/GenBank/DDBJ databases">
        <title>Draft genome sequence of Stemphylium lycopersici strain CIDEFI 213.</title>
        <authorList>
            <person name="Medina R."/>
            <person name="Franco M.E.E."/>
            <person name="Lucentini C.G."/>
            <person name="Saparrat M.C.N."/>
            <person name="Balatti P.A."/>
        </authorList>
    </citation>
    <scope>NUCLEOTIDE SEQUENCE [LARGE SCALE GENOMIC DNA]</scope>
    <source>
        <strain evidence="13">CIDEFI 213</strain>
    </source>
</reference>
<organism evidence="12 13">
    <name type="scientific">Stemphylium lycopersici</name>
    <name type="common">Tomato gray leaf spot disease fungus</name>
    <name type="synonym">Thyrospora lycopersici</name>
    <dbReference type="NCBI Taxonomy" id="183478"/>
    <lineage>
        <taxon>Eukaryota</taxon>
        <taxon>Fungi</taxon>
        <taxon>Dikarya</taxon>
        <taxon>Ascomycota</taxon>
        <taxon>Pezizomycotina</taxon>
        <taxon>Dothideomycetes</taxon>
        <taxon>Pleosporomycetidae</taxon>
        <taxon>Pleosporales</taxon>
        <taxon>Pleosporineae</taxon>
        <taxon>Pleosporaceae</taxon>
        <taxon>Stemphylium</taxon>
    </lineage>
</organism>
<dbReference type="STRING" id="183478.A0A364NDU1"/>
<keyword evidence="5" id="KW-0964">Secreted</keyword>
<evidence type="ECO:0000256" key="2">
    <source>
        <dbReference type="ARBA" id="ARBA00007534"/>
    </source>
</evidence>
<evidence type="ECO:0000256" key="1">
    <source>
        <dbReference type="ARBA" id="ARBA00004613"/>
    </source>
</evidence>
<evidence type="ECO:0000313" key="12">
    <source>
        <dbReference type="EMBL" id="RAR15261.1"/>
    </source>
</evidence>
<evidence type="ECO:0000256" key="7">
    <source>
        <dbReference type="ARBA" id="ARBA00022801"/>
    </source>
</evidence>
<evidence type="ECO:0000256" key="5">
    <source>
        <dbReference type="ARBA" id="ARBA00022525"/>
    </source>
</evidence>
<evidence type="ECO:0000256" key="8">
    <source>
        <dbReference type="ARBA" id="ARBA00023157"/>
    </source>
</evidence>
<comment type="subcellular location">
    <subcellularLocation>
        <location evidence="1">Secreted</location>
    </subcellularLocation>
</comment>
<keyword evidence="13" id="KW-1185">Reference proteome</keyword>
<evidence type="ECO:0000256" key="4">
    <source>
        <dbReference type="ARBA" id="ARBA00022487"/>
    </source>
</evidence>
<accession>A0A364NDU1</accession>
<feature type="disulfide bond" evidence="11">
    <location>
        <begin position="216"/>
        <end position="225"/>
    </location>
</feature>
<dbReference type="Proteomes" id="UP000249619">
    <property type="component" value="Unassembled WGS sequence"/>
</dbReference>
<feature type="disulfide bond" evidence="11">
    <location>
        <begin position="72"/>
        <end position="148"/>
    </location>
</feature>
<comment type="catalytic activity">
    <reaction evidence="9">
        <text>cutin + H2O = cutin monomers.</text>
        <dbReference type="EC" id="3.1.1.74"/>
    </reaction>
</comment>
<dbReference type="InterPro" id="IPR000675">
    <property type="entry name" value="Cutinase/axe"/>
</dbReference>
<dbReference type="PANTHER" id="PTHR48250">
    <property type="entry name" value="CUTINASE 2-RELATED"/>
    <property type="match status" value="1"/>
</dbReference>
<dbReference type="InterPro" id="IPR029058">
    <property type="entry name" value="AB_hydrolase_fold"/>
</dbReference>
<dbReference type="AlphaFoldDB" id="A0A364NDU1"/>
<dbReference type="InterPro" id="IPR011150">
    <property type="entry name" value="Cutinase_monf"/>
</dbReference>